<evidence type="ECO:0000256" key="7">
    <source>
        <dbReference type="ARBA" id="ARBA00022833"/>
    </source>
</evidence>
<dbReference type="Proteomes" id="UP000189911">
    <property type="component" value="Chromosome H"/>
</dbReference>
<keyword evidence="6" id="KW-0863">Zinc-finger</keyword>
<dbReference type="InterPro" id="IPR016181">
    <property type="entry name" value="Acyl_CoA_acyltransferase"/>
</dbReference>
<evidence type="ECO:0000256" key="8">
    <source>
        <dbReference type="ARBA" id="ARBA00022990"/>
    </source>
</evidence>
<comment type="similarity">
    <text evidence="2">Belongs to the MYST (SAS/MOZ) family.</text>
</comment>
<keyword evidence="12" id="KW-0012">Acyltransferase</keyword>
<evidence type="ECO:0000313" key="15">
    <source>
        <dbReference type="EMBL" id="SCV05218.1"/>
    </source>
</evidence>
<proteinExistence type="inferred from homology"/>
<keyword evidence="9" id="KW-0805">Transcription regulation</keyword>
<evidence type="ECO:0000256" key="3">
    <source>
        <dbReference type="ARBA" id="ARBA00013184"/>
    </source>
</evidence>
<keyword evidence="4" id="KW-0808">Transferase</keyword>
<dbReference type="GO" id="GO:0006355">
    <property type="term" value="P:regulation of DNA-templated transcription"/>
    <property type="evidence" value="ECO:0007669"/>
    <property type="project" value="InterPro"/>
</dbReference>
<evidence type="ECO:0000256" key="5">
    <source>
        <dbReference type="ARBA" id="ARBA00022723"/>
    </source>
</evidence>
<sequence length="329" mass="37928">MEKQGKAVSKDQLYGILETRNIEHVQFGLEQRFPTWYGSTAYFQLSSRKLGVRDPDGRLSSRDLAHVGNKSAKIKVETQLIQKSNDIWLDTLYVCEYCFKYTDDASELQQHVANCPHRRKGLGRLQYRSPDLSIRKVHGKQHTLFCQCLCLFTKLFLDNKSMYFKVDHYDFYIAYEAQTNKPMAFFSKDLISYQKNNLACILTLPPYQRRGLGTLLMEFSYKLSIREGLISGPELPLSPFGLVSYLKFWSSLVCNQFIKGNLSDRGRVSLDDISQATGMRAGDILQTLKSLKCLTTRNEISLHALRQWTKDNKRHSGTLINDDFMILDD</sequence>
<dbReference type="Pfam" id="PF17772">
    <property type="entry name" value="zf-MYST"/>
    <property type="match status" value="1"/>
</dbReference>
<dbReference type="FunFam" id="3.40.630.30:FF:000067">
    <property type="entry name" value="Histone acetyltransferase"/>
    <property type="match status" value="1"/>
</dbReference>
<accession>A0A1G4KL47</accession>
<feature type="active site" description="Proton donor/acceptor" evidence="13">
    <location>
        <position position="234"/>
    </location>
</feature>
<dbReference type="OrthoDB" id="787137at2759"/>
<evidence type="ECO:0000256" key="13">
    <source>
        <dbReference type="PIRSR" id="PIRSR602717-51"/>
    </source>
</evidence>
<dbReference type="InterPro" id="IPR036388">
    <property type="entry name" value="WH-like_DNA-bd_sf"/>
</dbReference>
<dbReference type="Gene3D" id="3.40.630.30">
    <property type="match status" value="1"/>
</dbReference>
<gene>
    <name evidence="15" type="ORF">LANO_0H02652G</name>
</gene>
<evidence type="ECO:0000256" key="6">
    <source>
        <dbReference type="ARBA" id="ARBA00022771"/>
    </source>
</evidence>
<dbReference type="PANTHER" id="PTHR10615">
    <property type="entry name" value="HISTONE ACETYLTRANSFERASE"/>
    <property type="match status" value="1"/>
</dbReference>
<dbReference type="PROSITE" id="PS51726">
    <property type="entry name" value="MYST_HAT"/>
    <property type="match status" value="1"/>
</dbReference>
<keyword evidence="11" id="KW-0539">Nucleus</keyword>
<name>A0A1G4KL47_9SACH</name>
<dbReference type="PANTHER" id="PTHR10615:SF219">
    <property type="entry name" value="HISTONE ACETYLTRANSFERASE KAT5"/>
    <property type="match status" value="1"/>
</dbReference>
<evidence type="ECO:0000259" key="14">
    <source>
        <dbReference type="PROSITE" id="PS51726"/>
    </source>
</evidence>
<keyword evidence="7" id="KW-0862">Zinc</keyword>
<dbReference type="GO" id="GO:0046972">
    <property type="term" value="F:histone H4K16 acetyltransferase activity"/>
    <property type="evidence" value="ECO:0007669"/>
    <property type="project" value="TreeGrafter"/>
</dbReference>
<dbReference type="SUPFAM" id="SSF55729">
    <property type="entry name" value="Acyl-CoA N-acyltransferases (Nat)"/>
    <property type="match status" value="1"/>
</dbReference>
<dbReference type="InterPro" id="IPR050603">
    <property type="entry name" value="MYST_HAT"/>
</dbReference>
<evidence type="ECO:0000313" key="16">
    <source>
        <dbReference type="Proteomes" id="UP000189911"/>
    </source>
</evidence>
<dbReference type="InterPro" id="IPR002717">
    <property type="entry name" value="HAT_MYST-type"/>
</dbReference>
<comment type="subcellular location">
    <subcellularLocation>
        <location evidence="1">Nucleus</location>
    </subcellularLocation>
</comment>
<feature type="domain" description="MYST-type HAT" evidence="14">
    <location>
        <begin position="17"/>
        <end position="310"/>
    </location>
</feature>
<dbReference type="InterPro" id="IPR040706">
    <property type="entry name" value="Zf-MYST"/>
</dbReference>
<evidence type="ECO:0000256" key="2">
    <source>
        <dbReference type="ARBA" id="ARBA00010107"/>
    </source>
</evidence>
<dbReference type="Pfam" id="PF01853">
    <property type="entry name" value="MOZ_SAS"/>
    <property type="match status" value="1"/>
</dbReference>
<keyword evidence="16" id="KW-1185">Reference proteome</keyword>
<keyword evidence="8" id="KW-0007">Acetylation</keyword>
<evidence type="ECO:0000256" key="11">
    <source>
        <dbReference type="ARBA" id="ARBA00023242"/>
    </source>
</evidence>
<evidence type="ECO:0000256" key="9">
    <source>
        <dbReference type="ARBA" id="ARBA00023015"/>
    </source>
</evidence>
<dbReference type="GO" id="GO:0005634">
    <property type="term" value="C:nucleus"/>
    <property type="evidence" value="ECO:0007669"/>
    <property type="project" value="UniProtKB-SubCell"/>
</dbReference>
<dbReference type="Gene3D" id="1.10.10.10">
    <property type="entry name" value="Winged helix-like DNA-binding domain superfamily/Winged helix DNA-binding domain"/>
    <property type="match status" value="1"/>
</dbReference>
<dbReference type="EMBL" id="LT598447">
    <property type="protein sequence ID" value="SCV05218.1"/>
    <property type="molecule type" value="Genomic_DNA"/>
</dbReference>
<evidence type="ECO:0000256" key="1">
    <source>
        <dbReference type="ARBA" id="ARBA00004123"/>
    </source>
</evidence>
<reference evidence="16" key="1">
    <citation type="submission" date="2016-03" db="EMBL/GenBank/DDBJ databases">
        <authorList>
            <person name="Devillers Hugo."/>
        </authorList>
    </citation>
    <scope>NUCLEOTIDE SEQUENCE [LARGE SCALE GENOMIC DNA]</scope>
</reference>
<keyword evidence="5" id="KW-0479">Metal-binding</keyword>
<organism evidence="15 16">
    <name type="scientific">Lachancea nothofagi CBS 11611</name>
    <dbReference type="NCBI Taxonomy" id="1266666"/>
    <lineage>
        <taxon>Eukaryota</taxon>
        <taxon>Fungi</taxon>
        <taxon>Dikarya</taxon>
        <taxon>Ascomycota</taxon>
        <taxon>Saccharomycotina</taxon>
        <taxon>Saccharomycetes</taxon>
        <taxon>Saccharomycetales</taxon>
        <taxon>Saccharomycetaceae</taxon>
        <taxon>Lachancea</taxon>
    </lineage>
</organism>
<evidence type="ECO:0000256" key="12">
    <source>
        <dbReference type="ARBA" id="ARBA00023315"/>
    </source>
</evidence>
<dbReference type="GO" id="GO:0008270">
    <property type="term" value="F:zinc ion binding"/>
    <property type="evidence" value="ECO:0007669"/>
    <property type="project" value="UniProtKB-KW"/>
</dbReference>
<dbReference type="Gene3D" id="3.30.60.60">
    <property type="entry name" value="N-acetyl transferase-like"/>
    <property type="match status" value="1"/>
</dbReference>
<evidence type="ECO:0000256" key="10">
    <source>
        <dbReference type="ARBA" id="ARBA00023163"/>
    </source>
</evidence>
<keyword evidence="10" id="KW-0804">Transcription</keyword>
<protein>
    <recommendedName>
        <fullName evidence="3">histone acetyltransferase</fullName>
        <ecNumber evidence="3">2.3.1.48</ecNumber>
    </recommendedName>
</protein>
<dbReference type="AlphaFoldDB" id="A0A1G4KL47"/>
<evidence type="ECO:0000256" key="4">
    <source>
        <dbReference type="ARBA" id="ARBA00022679"/>
    </source>
</evidence>
<dbReference type="GO" id="GO:0035267">
    <property type="term" value="C:NuA4 histone acetyltransferase complex"/>
    <property type="evidence" value="ECO:0007669"/>
    <property type="project" value="TreeGrafter"/>
</dbReference>
<dbReference type="EC" id="2.3.1.48" evidence="3"/>